<dbReference type="FunFam" id="3.40.50.2300:FF:000014">
    <property type="entry name" value="PTS system fructose-like transporter subunit IIB"/>
    <property type="match status" value="1"/>
</dbReference>
<comment type="subcellular location">
    <subcellularLocation>
        <location evidence="1">Cell inner membrane</location>
        <topology evidence="1">Multi-pass membrane protein</topology>
    </subcellularLocation>
    <subcellularLocation>
        <location evidence="2">Cytoplasm</location>
    </subcellularLocation>
</comment>
<dbReference type="CDD" id="cd05569">
    <property type="entry name" value="PTS_IIB_fructose"/>
    <property type="match status" value="1"/>
</dbReference>
<dbReference type="PANTHER" id="PTHR30505:SF28">
    <property type="entry name" value="PTS SYSTEM 2-O-ALPHA-MANNOSYL-D-GLYCERATE-SPECIFIC EIIABC COMPONENT"/>
    <property type="match status" value="1"/>
</dbReference>
<dbReference type="InterPro" id="IPR013011">
    <property type="entry name" value="PTS_EIIB_2"/>
</dbReference>
<feature type="transmembrane region" description="Helical" evidence="12">
    <location>
        <begin position="600"/>
        <end position="621"/>
    </location>
</feature>
<dbReference type="NCBIfam" id="TIGR01427">
    <property type="entry name" value="PTS_IIC_fructo"/>
    <property type="match status" value="1"/>
</dbReference>
<evidence type="ECO:0000259" key="13">
    <source>
        <dbReference type="PROSITE" id="PS51094"/>
    </source>
</evidence>
<evidence type="ECO:0000259" key="14">
    <source>
        <dbReference type="PROSITE" id="PS51099"/>
    </source>
</evidence>
<feature type="transmembrane region" description="Helical" evidence="12">
    <location>
        <begin position="337"/>
        <end position="358"/>
    </location>
</feature>
<keyword evidence="17" id="KW-1185">Reference proteome</keyword>
<dbReference type="PANTHER" id="PTHR30505">
    <property type="entry name" value="FRUCTOSE-LIKE PERMEASE"/>
    <property type="match status" value="1"/>
</dbReference>
<dbReference type="Pfam" id="PF00359">
    <property type="entry name" value="PTS_EIIA_2"/>
    <property type="match status" value="1"/>
</dbReference>
<evidence type="ECO:0000256" key="6">
    <source>
        <dbReference type="ARBA" id="ARBA00022597"/>
    </source>
</evidence>
<dbReference type="InterPro" id="IPR036095">
    <property type="entry name" value="PTS_EIIB-like_sf"/>
</dbReference>
<evidence type="ECO:0000256" key="11">
    <source>
        <dbReference type="ARBA" id="ARBA00023136"/>
    </source>
</evidence>
<dbReference type="EMBL" id="FTOC01000003">
    <property type="protein sequence ID" value="SIS43412.1"/>
    <property type="molecule type" value="Genomic_DNA"/>
</dbReference>
<feature type="domain" description="PTS EIIA type-2" evidence="13">
    <location>
        <begin position="5"/>
        <end position="149"/>
    </location>
</feature>
<dbReference type="SUPFAM" id="SSF55804">
    <property type="entry name" value="Phoshotransferase/anion transport protein"/>
    <property type="match status" value="1"/>
</dbReference>
<feature type="transmembrane region" description="Helical" evidence="12">
    <location>
        <begin position="370"/>
        <end position="399"/>
    </location>
</feature>
<keyword evidence="10 12" id="KW-1133">Transmembrane helix</keyword>
<evidence type="ECO:0000313" key="16">
    <source>
        <dbReference type="EMBL" id="SIS43412.1"/>
    </source>
</evidence>
<dbReference type="InterPro" id="IPR050864">
    <property type="entry name" value="Bacterial_PTS_Sugar_Transport"/>
</dbReference>
<dbReference type="InterPro" id="IPR002178">
    <property type="entry name" value="PTS_EIIA_type-2_dom"/>
</dbReference>
<dbReference type="InterPro" id="IPR004715">
    <property type="entry name" value="PTS_IIA_fruc"/>
</dbReference>
<name>A0A1N7J216_9BACI</name>
<dbReference type="GO" id="GO:0022877">
    <property type="term" value="F:protein-N(PI)-phosphohistidine-fructose phosphotransferase system transporter activity"/>
    <property type="evidence" value="ECO:0007669"/>
    <property type="project" value="InterPro"/>
</dbReference>
<dbReference type="GO" id="GO:0005737">
    <property type="term" value="C:cytoplasm"/>
    <property type="evidence" value="ECO:0007669"/>
    <property type="project" value="UniProtKB-SubCell"/>
</dbReference>
<keyword evidence="3" id="KW-0813">Transport</keyword>
<evidence type="ECO:0000256" key="4">
    <source>
        <dbReference type="ARBA" id="ARBA00022475"/>
    </source>
</evidence>
<reference evidence="17" key="1">
    <citation type="submission" date="2017-01" db="EMBL/GenBank/DDBJ databases">
        <authorList>
            <person name="Varghese N."/>
            <person name="Submissions S."/>
        </authorList>
    </citation>
    <scope>NUCLEOTIDE SEQUENCE [LARGE SCALE GENOMIC DNA]</scope>
    <source>
        <strain evidence="17">DSM 23127</strain>
    </source>
</reference>
<evidence type="ECO:0000256" key="8">
    <source>
        <dbReference type="ARBA" id="ARBA00022683"/>
    </source>
</evidence>
<gene>
    <name evidence="16" type="ORF">SAMN05421687_103223</name>
</gene>
<sequence length="628" mass="65391">MKITDLLKKDTMLLSMDASSKSESLDQLVGQLDAAGRLNNRDDFREAIQTREDQSTTGVGDGIAIPHAKSGAVKEPAIAFGRSTNGIEYESLDSQPAHLFFMIAATDGADNTHLESLSRLSTFLMDANFRNSLMNASSEDEVMEIINAKEAEEDGGESETTGESDQLILAVTACPTGIAHTYMAADKLKEAGKQRNIPIKVQTNGSSGVKNKLTAEDIEKADAIIVAADTKVDMSGFDGKHVIEVPVAKAIHEPDKLLDRAVAKDAPVYKSDGKKEAGEDSKGRSGIYKHLMNGVSNMLPFVVGGGILIAFSFFFGINAANPDSDQYNRFAEMLSTVGGNAFFFLVPILAGFIASSIADRPGFAPGVVGGYIAVSSGTADGGSGFLGGLIAGFLAGYLTLAVKKMLEGLPAWLDGLKTVLFYPVLAIFATGMIMLLINPPLTSVYTGLLSWLEGLSGANVAILGIIIGGMMAVDMGGPVNKAAYTFGLATLDAGNYSIIAAAMAGGMVPPLGLALATTLFKNKFSKEEREAGKTAYALGASFITEGAIPFAAADPARVIPSAIAGSALAGSLTMLFGIGLTAPHGGIFVIGLVEGGFTSALLYIFAIVVGSIITAILVGLLKKDLTKA</sequence>
<evidence type="ECO:0000256" key="7">
    <source>
        <dbReference type="ARBA" id="ARBA00022679"/>
    </source>
</evidence>
<dbReference type="PROSITE" id="PS00372">
    <property type="entry name" value="PTS_EIIA_TYPE_2_HIS"/>
    <property type="match status" value="1"/>
</dbReference>
<evidence type="ECO:0000256" key="5">
    <source>
        <dbReference type="ARBA" id="ARBA00022553"/>
    </source>
</evidence>
<feature type="transmembrane region" description="Helical" evidence="12">
    <location>
        <begin position="449"/>
        <end position="473"/>
    </location>
</feature>
<dbReference type="InterPro" id="IPR003353">
    <property type="entry name" value="PTS_IIB_fruc"/>
</dbReference>
<dbReference type="InterPro" id="IPR013014">
    <property type="entry name" value="PTS_EIIC_2"/>
</dbReference>
<dbReference type="Pfam" id="PF02302">
    <property type="entry name" value="PTS_IIB"/>
    <property type="match status" value="1"/>
</dbReference>
<dbReference type="NCBIfam" id="TIGR00829">
    <property type="entry name" value="FRU"/>
    <property type="match status" value="1"/>
</dbReference>
<evidence type="ECO:0000256" key="12">
    <source>
        <dbReference type="SAM" id="Phobius"/>
    </source>
</evidence>
<dbReference type="Proteomes" id="UP000187608">
    <property type="component" value="Unassembled WGS sequence"/>
</dbReference>
<feature type="transmembrane region" description="Helical" evidence="12">
    <location>
        <begin position="419"/>
        <end position="437"/>
    </location>
</feature>
<evidence type="ECO:0000256" key="3">
    <source>
        <dbReference type="ARBA" id="ARBA00022448"/>
    </source>
</evidence>
<dbReference type="RefSeq" id="WP_076557801.1">
    <property type="nucleotide sequence ID" value="NZ_FTOC01000003.1"/>
</dbReference>
<accession>A0A1N7J216</accession>
<evidence type="ECO:0000256" key="9">
    <source>
        <dbReference type="ARBA" id="ARBA00022692"/>
    </source>
</evidence>
<evidence type="ECO:0000256" key="2">
    <source>
        <dbReference type="ARBA" id="ARBA00004496"/>
    </source>
</evidence>
<dbReference type="SUPFAM" id="SSF52794">
    <property type="entry name" value="PTS system IIB component-like"/>
    <property type="match status" value="1"/>
</dbReference>
<evidence type="ECO:0000256" key="1">
    <source>
        <dbReference type="ARBA" id="ARBA00004429"/>
    </source>
</evidence>
<dbReference type="Gene3D" id="3.40.930.10">
    <property type="entry name" value="Mannitol-specific EII, Chain A"/>
    <property type="match status" value="1"/>
</dbReference>
<organism evidence="16 17">
    <name type="scientific">Salimicrobium flavidum</name>
    <dbReference type="NCBI Taxonomy" id="570947"/>
    <lineage>
        <taxon>Bacteria</taxon>
        <taxon>Bacillati</taxon>
        <taxon>Bacillota</taxon>
        <taxon>Bacilli</taxon>
        <taxon>Bacillales</taxon>
        <taxon>Bacillaceae</taxon>
        <taxon>Salimicrobium</taxon>
    </lineage>
</organism>
<evidence type="ECO:0000313" key="17">
    <source>
        <dbReference type="Proteomes" id="UP000187608"/>
    </source>
</evidence>
<dbReference type="InterPro" id="IPR016152">
    <property type="entry name" value="PTrfase/Anion_transptr"/>
</dbReference>
<dbReference type="Gene3D" id="3.40.50.2300">
    <property type="match status" value="1"/>
</dbReference>
<dbReference type="FunFam" id="3.40.930.10:FF:000009">
    <property type="entry name" value="PTS system, fructose specific IIABC component"/>
    <property type="match status" value="1"/>
</dbReference>
<keyword evidence="11 12" id="KW-0472">Membrane</keyword>
<dbReference type="PROSITE" id="PS51094">
    <property type="entry name" value="PTS_EIIA_TYPE_2"/>
    <property type="match status" value="1"/>
</dbReference>
<keyword evidence="8" id="KW-0598">Phosphotransferase system</keyword>
<dbReference type="InterPro" id="IPR003501">
    <property type="entry name" value="PTS_EIIB_2/3"/>
</dbReference>
<protein>
    <submittedName>
        <fullName evidence="16">PTS system D-fructose-specific IIA component (F1P-forming), Frc family /PTS system D-fructose-specific IIB component (F1P-forming), Frc family /PTS system D-fructose-specific IIC component (F1P-for...</fullName>
    </submittedName>
</protein>
<feature type="domain" description="PTS EIIB type-2" evidence="14">
    <location>
        <begin position="168"/>
        <end position="263"/>
    </location>
</feature>
<feature type="transmembrane region" description="Helical" evidence="12">
    <location>
        <begin position="493"/>
        <end position="520"/>
    </location>
</feature>
<dbReference type="STRING" id="570947.SAMN05421687_103223"/>
<keyword evidence="4" id="KW-1003">Cell membrane</keyword>
<keyword evidence="5" id="KW-0597">Phosphoprotein</keyword>
<dbReference type="PROSITE" id="PS51099">
    <property type="entry name" value="PTS_EIIB_TYPE_2"/>
    <property type="match status" value="1"/>
</dbReference>
<keyword evidence="9 12" id="KW-0812">Transmembrane</keyword>
<dbReference type="AlphaFoldDB" id="A0A1N7J216"/>
<evidence type="ECO:0000259" key="15">
    <source>
        <dbReference type="PROSITE" id="PS51104"/>
    </source>
</evidence>
<dbReference type="PROSITE" id="PS51104">
    <property type="entry name" value="PTS_EIIC_TYPE_2"/>
    <property type="match status" value="1"/>
</dbReference>
<dbReference type="GO" id="GO:0005351">
    <property type="term" value="F:carbohydrate:proton symporter activity"/>
    <property type="evidence" value="ECO:0007669"/>
    <property type="project" value="InterPro"/>
</dbReference>
<keyword evidence="7" id="KW-0808">Transferase</keyword>
<dbReference type="GO" id="GO:0009401">
    <property type="term" value="P:phosphoenolpyruvate-dependent sugar phosphotransferase system"/>
    <property type="evidence" value="ECO:0007669"/>
    <property type="project" value="UniProtKB-KW"/>
</dbReference>
<feature type="transmembrane region" description="Helical" evidence="12">
    <location>
        <begin position="558"/>
        <end position="580"/>
    </location>
</feature>
<feature type="domain" description="PTS EIIC type-2" evidence="15">
    <location>
        <begin position="287"/>
        <end position="628"/>
    </location>
</feature>
<dbReference type="GO" id="GO:0005886">
    <property type="term" value="C:plasma membrane"/>
    <property type="evidence" value="ECO:0007669"/>
    <property type="project" value="UniProtKB-SubCell"/>
</dbReference>
<dbReference type="CDD" id="cd00211">
    <property type="entry name" value="PTS_IIA_fru"/>
    <property type="match status" value="1"/>
</dbReference>
<proteinExistence type="predicted"/>
<dbReference type="NCBIfam" id="TIGR00848">
    <property type="entry name" value="fruA"/>
    <property type="match status" value="1"/>
</dbReference>
<dbReference type="OrthoDB" id="9782569at2"/>
<dbReference type="InterPro" id="IPR006327">
    <property type="entry name" value="PTS_IIC_fruc"/>
</dbReference>
<feature type="transmembrane region" description="Helical" evidence="12">
    <location>
        <begin position="298"/>
        <end position="317"/>
    </location>
</feature>
<evidence type="ECO:0000256" key="10">
    <source>
        <dbReference type="ARBA" id="ARBA00022989"/>
    </source>
</evidence>
<keyword evidence="6" id="KW-0762">Sugar transport</keyword>
<dbReference type="GO" id="GO:0090563">
    <property type="term" value="F:protein-phosphocysteine-sugar phosphotransferase activity"/>
    <property type="evidence" value="ECO:0007669"/>
    <property type="project" value="TreeGrafter"/>
</dbReference>